<organism evidence="2">
    <name type="scientific">Anguilla anguilla</name>
    <name type="common">European freshwater eel</name>
    <name type="synonym">Muraena anguilla</name>
    <dbReference type="NCBI Taxonomy" id="7936"/>
    <lineage>
        <taxon>Eukaryota</taxon>
        <taxon>Metazoa</taxon>
        <taxon>Chordata</taxon>
        <taxon>Craniata</taxon>
        <taxon>Vertebrata</taxon>
        <taxon>Euteleostomi</taxon>
        <taxon>Actinopterygii</taxon>
        <taxon>Neopterygii</taxon>
        <taxon>Teleostei</taxon>
        <taxon>Anguilliformes</taxon>
        <taxon>Anguillidae</taxon>
        <taxon>Anguilla</taxon>
    </lineage>
</organism>
<name>A0A0E9WZ86_ANGAN</name>
<sequence length="84" mass="9450">MTHCSQNVILHYEIDLLFCLLLFHIIGHPTLPSAIEGVIPLESRRLLHSPHHGRIVLDCSIQAQQTPKIQFSVAKHAFIALIAH</sequence>
<dbReference type="EMBL" id="GBXM01013844">
    <property type="protein sequence ID" value="JAH94733.1"/>
    <property type="molecule type" value="Transcribed_RNA"/>
</dbReference>
<evidence type="ECO:0008006" key="3">
    <source>
        <dbReference type="Google" id="ProtNLM"/>
    </source>
</evidence>
<dbReference type="AlphaFoldDB" id="A0A0E9WZ86"/>
<reference evidence="2" key="1">
    <citation type="submission" date="2014-11" db="EMBL/GenBank/DDBJ databases">
        <authorList>
            <person name="Amaro Gonzalez C."/>
        </authorList>
    </citation>
    <scope>NUCLEOTIDE SEQUENCE</scope>
</reference>
<accession>A0A0E9WZ86</accession>
<reference evidence="2" key="2">
    <citation type="journal article" date="2015" name="Fish Shellfish Immunol.">
        <title>Early steps in the European eel (Anguilla anguilla)-Vibrio vulnificus interaction in the gills: Role of the RtxA13 toxin.</title>
        <authorList>
            <person name="Callol A."/>
            <person name="Pajuelo D."/>
            <person name="Ebbesson L."/>
            <person name="Teles M."/>
            <person name="MacKenzie S."/>
            <person name="Amaro C."/>
        </authorList>
    </citation>
    <scope>NUCLEOTIDE SEQUENCE</scope>
</reference>
<feature type="signal peptide" evidence="1">
    <location>
        <begin position="1"/>
        <end position="32"/>
    </location>
</feature>
<proteinExistence type="predicted"/>
<keyword evidence="1" id="KW-0732">Signal</keyword>
<feature type="chain" id="PRO_5002434695" description="Secreted protein" evidence="1">
    <location>
        <begin position="33"/>
        <end position="84"/>
    </location>
</feature>
<evidence type="ECO:0000256" key="1">
    <source>
        <dbReference type="SAM" id="SignalP"/>
    </source>
</evidence>
<evidence type="ECO:0000313" key="2">
    <source>
        <dbReference type="EMBL" id="JAH94733.1"/>
    </source>
</evidence>
<protein>
    <recommendedName>
        <fullName evidence="3">Secreted protein</fullName>
    </recommendedName>
</protein>